<reference evidence="2" key="1">
    <citation type="submission" date="2021-01" db="EMBL/GenBank/DDBJ databases">
        <authorList>
            <person name="Lovell J.T."/>
            <person name="Bentley N."/>
            <person name="Bhattarai G."/>
            <person name="Jenkins J.W."/>
            <person name="Sreedasyam A."/>
            <person name="Alarcon Y."/>
            <person name="Bock C."/>
            <person name="Boston L."/>
            <person name="Carlson J."/>
            <person name="Cervantes K."/>
            <person name="Clermont K."/>
            <person name="Krom N."/>
            <person name="Kubenka K."/>
            <person name="Mamidi S."/>
            <person name="Mattison C."/>
            <person name="Monteros M."/>
            <person name="Pisani C."/>
            <person name="Plott C."/>
            <person name="Rajasekar S."/>
            <person name="Rhein H.S."/>
            <person name="Rohla C."/>
            <person name="Song M."/>
            <person name="Hilaire R.S."/>
            <person name="Shu S."/>
            <person name="Wells L."/>
            <person name="Wang X."/>
            <person name="Webber J."/>
            <person name="Heerema R.J."/>
            <person name="Klein P."/>
            <person name="Conner P."/>
            <person name="Grauke L."/>
            <person name="Grimwood J."/>
            <person name="Schmutz J."/>
            <person name="Randall J.J."/>
        </authorList>
    </citation>
    <scope>NUCLEOTIDE SEQUENCE</scope>
    <source>
        <tissue evidence="2">Leaf</tissue>
    </source>
</reference>
<protein>
    <submittedName>
        <fullName evidence="2">Uncharacterized protein</fullName>
    </submittedName>
</protein>
<organism evidence="2 3">
    <name type="scientific">Carya illinoinensis</name>
    <name type="common">Pecan</name>
    <dbReference type="NCBI Taxonomy" id="32201"/>
    <lineage>
        <taxon>Eukaryota</taxon>
        <taxon>Viridiplantae</taxon>
        <taxon>Streptophyta</taxon>
        <taxon>Embryophyta</taxon>
        <taxon>Tracheophyta</taxon>
        <taxon>Spermatophyta</taxon>
        <taxon>Magnoliopsida</taxon>
        <taxon>eudicotyledons</taxon>
        <taxon>Gunneridae</taxon>
        <taxon>Pentapetalae</taxon>
        <taxon>rosids</taxon>
        <taxon>fabids</taxon>
        <taxon>Fagales</taxon>
        <taxon>Juglandaceae</taxon>
        <taxon>Carya</taxon>
    </lineage>
</organism>
<evidence type="ECO:0000313" key="3">
    <source>
        <dbReference type="Proteomes" id="UP000811246"/>
    </source>
</evidence>
<keyword evidence="1" id="KW-0812">Transmembrane</keyword>
<keyword evidence="1" id="KW-1133">Transmembrane helix</keyword>
<accession>A0A922G0F5</accession>
<dbReference type="InterPro" id="IPR040283">
    <property type="entry name" value="DDB_G0292058-like"/>
</dbReference>
<dbReference type="PANTHER" id="PTHR31414">
    <property type="entry name" value="TRANSMEMBRANE PROTEIN DDB_G0292058"/>
    <property type="match status" value="1"/>
</dbReference>
<feature type="transmembrane region" description="Helical" evidence="1">
    <location>
        <begin position="118"/>
        <end position="142"/>
    </location>
</feature>
<feature type="transmembrane region" description="Helical" evidence="1">
    <location>
        <begin position="12"/>
        <end position="32"/>
    </location>
</feature>
<comment type="caution">
    <text evidence="2">The sequence shown here is derived from an EMBL/GenBank/DDBJ whole genome shotgun (WGS) entry which is preliminary data.</text>
</comment>
<dbReference type="EMBL" id="CM031825">
    <property type="protein sequence ID" value="KAG6728955.1"/>
    <property type="molecule type" value="Genomic_DNA"/>
</dbReference>
<proteinExistence type="predicted"/>
<keyword evidence="1" id="KW-0472">Membrane</keyword>
<sequence>MHPMSNSNGVLCPNLVFFLVSTSVFSPIWIVFGSPADQETKYFKRTDPLTHFNYYSGGYDVRNRHYWVSAAFTGVHAYAIAGVWLLCGLGFGIFLTVKNPSASSWPFIKQYLDRDHNHILMFLLVLLFTFLAIVASSFVLAANQSTLWRTEKMKGTILKMGGDARQTIQKVMNAMTEMQSLLLPYDPITSRTLKNTTRLLGRESHVIHNFVDKSGHSIDQAIHTSYIAHLVIVTINLVMLVAALVLLLLHWHHGIIFIILCCWILATICWFLTGIDFFLNTFAEDTCSAFADFEENPHNNSLSSILPCMNPSSSKRIMVGIGYTIHTHIAQLNSKITDYYKSLGLDEQREGFVGVRKICEPFSGAPCYSYMPESCPKDAIPVTDLPNVLARFTCYQHKYSSGECESDGRFLPEASYNMVSAYSRSVQYVIDVHSDLQSLTECSFVKNGLSEVVSHQCRPFKVSVRFLWSSMLALSIVMVLLVLIWVAKAYQDRGRSFSICSITPTNIPR</sequence>
<feature type="transmembrane region" description="Helical" evidence="1">
    <location>
        <begin position="226"/>
        <end position="249"/>
    </location>
</feature>
<gene>
    <name evidence="2" type="ORF">I3842_01G003700</name>
</gene>
<feature type="transmembrane region" description="Helical" evidence="1">
    <location>
        <begin position="466"/>
        <end position="487"/>
    </location>
</feature>
<evidence type="ECO:0000256" key="1">
    <source>
        <dbReference type="SAM" id="Phobius"/>
    </source>
</evidence>
<evidence type="ECO:0000313" key="2">
    <source>
        <dbReference type="EMBL" id="KAG6728955.1"/>
    </source>
</evidence>
<dbReference type="AlphaFoldDB" id="A0A922G0F5"/>
<feature type="transmembrane region" description="Helical" evidence="1">
    <location>
        <begin position="75"/>
        <end position="97"/>
    </location>
</feature>
<feature type="transmembrane region" description="Helical" evidence="1">
    <location>
        <begin position="256"/>
        <end position="279"/>
    </location>
</feature>
<dbReference type="PANTHER" id="PTHR31414:SF19">
    <property type="entry name" value="TRANSMEMBRANE PROTEIN"/>
    <property type="match status" value="1"/>
</dbReference>
<dbReference type="GO" id="GO:0016020">
    <property type="term" value="C:membrane"/>
    <property type="evidence" value="ECO:0007669"/>
    <property type="project" value="TreeGrafter"/>
</dbReference>
<dbReference type="Proteomes" id="UP000811246">
    <property type="component" value="Chromosome 1"/>
</dbReference>
<name>A0A922G0F5_CARIL</name>